<comment type="caution">
    <text evidence="2">The sequence shown here is derived from an EMBL/GenBank/DDBJ whole genome shotgun (WGS) entry which is preliminary data.</text>
</comment>
<gene>
    <name evidence="2" type="ORF">V9T40_000777</name>
</gene>
<evidence type="ECO:0000313" key="2">
    <source>
        <dbReference type="EMBL" id="KAK7580148.1"/>
    </source>
</evidence>
<protein>
    <submittedName>
        <fullName evidence="2">Uncharacterized protein</fullName>
    </submittedName>
</protein>
<dbReference type="Proteomes" id="UP001367676">
    <property type="component" value="Unassembled WGS sequence"/>
</dbReference>
<sequence>MIGHQHPEIVVSLLCDVVTIPEGIQMGKITGETITITIVTTMISSKNHRSYEKYDDKKATFKRSKDISDNYSKSKEQESENNEGENCDGSDESYENEEASCTKIYGRTPSTDSFAAIPAALSQAVWCCGPATSTPTFYPSASLPSKYVHLNADI</sequence>
<name>A0AAN9T9Z1_9HEMI</name>
<organism evidence="2 3">
    <name type="scientific">Parthenolecanium corni</name>
    <dbReference type="NCBI Taxonomy" id="536013"/>
    <lineage>
        <taxon>Eukaryota</taxon>
        <taxon>Metazoa</taxon>
        <taxon>Ecdysozoa</taxon>
        <taxon>Arthropoda</taxon>
        <taxon>Hexapoda</taxon>
        <taxon>Insecta</taxon>
        <taxon>Pterygota</taxon>
        <taxon>Neoptera</taxon>
        <taxon>Paraneoptera</taxon>
        <taxon>Hemiptera</taxon>
        <taxon>Sternorrhyncha</taxon>
        <taxon>Coccoidea</taxon>
        <taxon>Coccidae</taxon>
        <taxon>Parthenolecanium</taxon>
    </lineage>
</organism>
<proteinExistence type="predicted"/>
<dbReference type="AlphaFoldDB" id="A0AAN9T9Z1"/>
<evidence type="ECO:0000313" key="3">
    <source>
        <dbReference type="Proteomes" id="UP001367676"/>
    </source>
</evidence>
<feature type="compositionally biased region" description="Basic and acidic residues" evidence="1">
    <location>
        <begin position="65"/>
        <end position="78"/>
    </location>
</feature>
<feature type="region of interest" description="Disordered" evidence="1">
    <location>
        <begin position="65"/>
        <end position="100"/>
    </location>
</feature>
<keyword evidence="3" id="KW-1185">Reference proteome</keyword>
<dbReference type="EMBL" id="JBBCAQ010000034">
    <property type="protein sequence ID" value="KAK7580148.1"/>
    <property type="molecule type" value="Genomic_DNA"/>
</dbReference>
<feature type="compositionally biased region" description="Acidic residues" evidence="1">
    <location>
        <begin position="79"/>
        <end position="98"/>
    </location>
</feature>
<evidence type="ECO:0000256" key="1">
    <source>
        <dbReference type="SAM" id="MobiDB-lite"/>
    </source>
</evidence>
<reference evidence="2 3" key="1">
    <citation type="submission" date="2024-03" db="EMBL/GenBank/DDBJ databases">
        <title>Adaptation during the transition from Ophiocordyceps entomopathogen to insect associate is accompanied by gene loss and intensified selection.</title>
        <authorList>
            <person name="Ward C.M."/>
            <person name="Onetto C.A."/>
            <person name="Borneman A.R."/>
        </authorList>
    </citation>
    <scope>NUCLEOTIDE SEQUENCE [LARGE SCALE GENOMIC DNA]</scope>
    <source>
        <strain evidence="2">AWRI1</strain>
        <tissue evidence="2">Single Adult Female</tissue>
    </source>
</reference>
<accession>A0AAN9T9Z1</accession>